<gene>
    <name evidence="1" type="ORF">C2E21_4368</name>
</gene>
<dbReference type="OrthoDB" id="10263385at2759"/>
<dbReference type="Gene3D" id="1.10.260.100">
    <property type="match status" value="1"/>
</dbReference>
<protein>
    <submittedName>
        <fullName evidence="1">Conserved domain</fullName>
    </submittedName>
</protein>
<evidence type="ECO:0000313" key="2">
    <source>
        <dbReference type="Proteomes" id="UP000239899"/>
    </source>
</evidence>
<accession>A0A2P6TTD0</accession>
<dbReference type="InterPro" id="IPR014954">
    <property type="entry name" value="DUF1825"/>
</dbReference>
<dbReference type="Pfam" id="PF08855">
    <property type="entry name" value="DUF1825"/>
    <property type="match status" value="1"/>
</dbReference>
<dbReference type="EMBL" id="LHPG02000007">
    <property type="protein sequence ID" value="PRW57321.1"/>
    <property type="molecule type" value="Genomic_DNA"/>
</dbReference>
<proteinExistence type="predicted"/>
<dbReference type="AlphaFoldDB" id="A0A2P6TTD0"/>
<sequence>MLAKFADFDLEGKKIFIDQMEKLGEKMQIIMTRIQLADDPLGNEYLRMQRVQMLEAGTNMAATMDGFKSELEDMRRMVELEESCADPVMLDTVKQAYRQKFAYASKFNPMEVFSDPAMMEAAMDPDAMKAVSEVVDDPSKISNWRHKPQLYALLQKMLQQ</sequence>
<evidence type="ECO:0000313" key="1">
    <source>
        <dbReference type="EMBL" id="PRW57321.1"/>
    </source>
</evidence>
<comment type="caution">
    <text evidence="1">The sequence shown here is derived from an EMBL/GenBank/DDBJ whole genome shotgun (WGS) entry which is preliminary data.</text>
</comment>
<name>A0A2P6TTD0_CHLSO</name>
<keyword evidence="2" id="KW-1185">Reference proteome</keyword>
<reference evidence="1 2" key="1">
    <citation type="journal article" date="2018" name="Plant J.">
        <title>Genome sequences of Chlorella sorokiniana UTEX 1602 and Micractinium conductrix SAG 241.80: implications to maltose excretion by a green alga.</title>
        <authorList>
            <person name="Arriola M.B."/>
            <person name="Velmurugan N."/>
            <person name="Zhang Y."/>
            <person name="Plunkett M.H."/>
            <person name="Hondzo H."/>
            <person name="Barney B.M."/>
        </authorList>
    </citation>
    <scope>NUCLEOTIDE SEQUENCE [LARGE SCALE GENOMIC DNA]</scope>
    <source>
        <strain evidence="2">UTEX 1602</strain>
    </source>
</reference>
<organism evidence="1 2">
    <name type="scientific">Chlorella sorokiniana</name>
    <name type="common">Freshwater green alga</name>
    <dbReference type="NCBI Taxonomy" id="3076"/>
    <lineage>
        <taxon>Eukaryota</taxon>
        <taxon>Viridiplantae</taxon>
        <taxon>Chlorophyta</taxon>
        <taxon>core chlorophytes</taxon>
        <taxon>Trebouxiophyceae</taxon>
        <taxon>Chlorellales</taxon>
        <taxon>Chlorellaceae</taxon>
        <taxon>Chlorella clade</taxon>
        <taxon>Chlorella</taxon>
    </lineage>
</organism>
<dbReference type="Proteomes" id="UP000239899">
    <property type="component" value="Unassembled WGS sequence"/>
</dbReference>